<reference evidence="2 3" key="1">
    <citation type="submission" date="2024-07" db="EMBL/GenBank/DDBJ databases">
        <title>The genome sequence of type strain Sediminicola arcticus GDMCC 1.2805.</title>
        <authorList>
            <person name="Liu Y."/>
        </authorList>
    </citation>
    <scope>NUCLEOTIDE SEQUENCE [LARGE SCALE GENOMIC DNA]</scope>
    <source>
        <strain evidence="2 3">GDMCC 1.2805</strain>
    </source>
</reference>
<dbReference type="SUPFAM" id="SSF53067">
    <property type="entry name" value="Actin-like ATPase domain"/>
    <property type="match status" value="1"/>
</dbReference>
<evidence type="ECO:0000313" key="2">
    <source>
        <dbReference type="EMBL" id="MET6991663.1"/>
    </source>
</evidence>
<proteinExistence type="inferred from homology"/>
<evidence type="ECO:0000256" key="1">
    <source>
        <dbReference type="ARBA" id="ARBA00006479"/>
    </source>
</evidence>
<dbReference type="CDD" id="cd23763">
    <property type="entry name" value="ASKHA_ATPase_ROK"/>
    <property type="match status" value="1"/>
</dbReference>
<comment type="similarity">
    <text evidence="1">Belongs to the ROK (NagC/XylR) family.</text>
</comment>
<organism evidence="2 3">
    <name type="scientific">Sediminicola arcticus</name>
    <dbReference type="NCBI Taxonomy" id="1574308"/>
    <lineage>
        <taxon>Bacteria</taxon>
        <taxon>Pseudomonadati</taxon>
        <taxon>Bacteroidota</taxon>
        <taxon>Flavobacteriia</taxon>
        <taxon>Flavobacteriales</taxon>
        <taxon>Flavobacteriaceae</taxon>
        <taxon>Sediminicola</taxon>
    </lineage>
</organism>
<dbReference type="InterPro" id="IPR043129">
    <property type="entry name" value="ATPase_NBD"/>
</dbReference>
<sequence>MRVELLGVDIGGTTIHVGLVANNSIKKEAKILVDREAAAAITLQSLLNVIRQNLTGNVVAIGIGVPAVVDPDKGIVYDVQNIPSWKEIPLKSILEKEFNIPVFINNDANCFALGEFTYGQAKNYKNIIGLSLGTGIGMGIISNGMLYNGVLCGAGEIGMLSYKDSIIENYASSFFFTEHYNATAKDLADEARNGDKIALQAFNEYGSHLGEAIKNILYLFAPQAIILGGSISKAYPFFKEKMLESVQGFAYQKQIENLIIEVSQTNGSALLGAASLCLQKTNNNALN</sequence>
<gene>
    <name evidence="2" type="ORF">ABXZ36_13505</name>
</gene>
<dbReference type="EMBL" id="JBEXAE010000007">
    <property type="protein sequence ID" value="MET6991663.1"/>
    <property type="molecule type" value="Genomic_DNA"/>
</dbReference>
<name>A0ABV2SWY8_9FLAO</name>
<keyword evidence="3" id="KW-1185">Reference proteome</keyword>
<evidence type="ECO:0000313" key="3">
    <source>
        <dbReference type="Proteomes" id="UP001549799"/>
    </source>
</evidence>
<dbReference type="RefSeq" id="WP_354616210.1">
    <property type="nucleotide sequence ID" value="NZ_JBEXAE010000007.1"/>
</dbReference>
<protein>
    <submittedName>
        <fullName evidence="2">ROK family protein</fullName>
    </submittedName>
</protein>
<dbReference type="Proteomes" id="UP001549799">
    <property type="component" value="Unassembled WGS sequence"/>
</dbReference>
<comment type="caution">
    <text evidence="2">The sequence shown here is derived from an EMBL/GenBank/DDBJ whole genome shotgun (WGS) entry which is preliminary data.</text>
</comment>
<accession>A0ABV2SWY8</accession>
<dbReference type="PANTHER" id="PTHR18964:SF149">
    <property type="entry name" value="BIFUNCTIONAL UDP-N-ACETYLGLUCOSAMINE 2-EPIMERASE_N-ACETYLMANNOSAMINE KINASE"/>
    <property type="match status" value="1"/>
</dbReference>
<dbReference type="Gene3D" id="3.30.420.40">
    <property type="match status" value="2"/>
</dbReference>
<dbReference type="PANTHER" id="PTHR18964">
    <property type="entry name" value="ROK (REPRESSOR, ORF, KINASE) FAMILY"/>
    <property type="match status" value="1"/>
</dbReference>
<dbReference type="InterPro" id="IPR000600">
    <property type="entry name" value="ROK"/>
</dbReference>
<dbReference type="Pfam" id="PF00480">
    <property type="entry name" value="ROK"/>
    <property type="match status" value="1"/>
</dbReference>